<dbReference type="AlphaFoldDB" id="A0A1L9N0A7"/>
<gene>
    <name evidence="2" type="ORF">ASPTUDRAFT_689279</name>
</gene>
<accession>A0A1L9N0A7</accession>
<dbReference type="Proteomes" id="UP000184304">
    <property type="component" value="Unassembled WGS sequence"/>
</dbReference>
<feature type="transmembrane region" description="Helical" evidence="1">
    <location>
        <begin position="65"/>
        <end position="86"/>
    </location>
</feature>
<evidence type="ECO:0000256" key="1">
    <source>
        <dbReference type="SAM" id="Phobius"/>
    </source>
</evidence>
<keyword evidence="3" id="KW-1185">Reference proteome</keyword>
<keyword evidence="1" id="KW-0812">Transmembrane</keyword>
<evidence type="ECO:0000313" key="2">
    <source>
        <dbReference type="EMBL" id="OJI82728.1"/>
    </source>
</evidence>
<evidence type="ECO:0000313" key="3">
    <source>
        <dbReference type="Proteomes" id="UP000184304"/>
    </source>
</evidence>
<protein>
    <submittedName>
        <fullName evidence="2">Uncharacterized protein</fullName>
    </submittedName>
</protein>
<name>A0A1L9N0A7_ASPTC</name>
<organism evidence="2 3">
    <name type="scientific">Aspergillus tubingensis (strain CBS 134.48)</name>
    <dbReference type="NCBI Taxonomy" id="767770"/>
    <lineage>
        <taxon>Eukaryota</taxon>
        <taxon>Fungi</taxon>
        <taxon>Dikarya</taxon>
        <taxon>Ascomycota</taxon>
        <taxon>Pezizomycotina</taxon>
        <taxon>Eurotiomycetes</taxon>
        <taxon>Eurotiomycetidae</taxon>
        <taxon>Eurotiales</taxon>
        <taxon>Aspergillaceae</taxon>
        <taxon>Aspergillus</taxon>
        <taxon>Aspergillus subgen. Circumdati</taxon>
    </lineage>
</organism>
<reference evidence="3" key="1">
    <citation type="journal article" date="2017" name="Genome Biol.">
        <title>Comparative genomics reveals high biological diversity and specific adaptations in the industrially and medically important fungal genus Aspergillus.</title>
        <authorList>
            <person name="de Vries R.P."/>
            <person name="Riley R."/>
            <person name="Wiebenga A."/>
            <person name="Aguilar-Osorio G."/>
            <person name="Amillis S."/>
            <person name="Uchima C.A."/>
            <person name="Anderluh G."/>
            <person name="Asadollahi M."/>
            <person name="Askin M."/>
            <person name="Barry K."/>
            <person name="Battaglia E."/>
            <person name="Bayram O."/>
            <person name="Benocci T."/>
            <person name="Braus-Stromeyer S.A."/>
            <person name="Caldana C."/>
            <person name="Canovas D."/>
            <person name="Cerqueira G.C."/>
            <person name="Chen F."/>
            <person name="Chen W."/>
            <person name="Choi C."/>
            <person name="Clum A."/>
            <person name="Dos Santos R.A."/>
            <person name="Damasio A.R."/>
            <person name="Diallinas G."/>
            <person name="Emri T."/>
            <person name="Fekete E."/>
            <person name="Flipphi M."/>
            <person name="Freyberg S."/>
            <person name="Gallo A."/>
            <person name="Gournas C."/>
            <person name="Habgood R."/>
            <person name="Hainaut M."/>
            <person name="Harispe M.L."/>
            <person name="Henrissat B."/>
            <person name="Hilden K.S."/>
            <person name="Hope R."/>
            <person name="Hossain A."/>
            <person name="Karabika E."/>
            <person name="Karaffa L."/>
            <person name="Karanyi Z."/>
            <person name="Krasevec N."/>
            <person name="Kuo A."/>
            <person name="Kusch H."/>
            <person name="LaButti K."/>
            <person name="Lagendijk E.L."/>
            <person name="Lapidus A."/>
            <person name="Levasseur A."/>
            <person name="Lindquist E."/>
            <person name="Lipzen A."/>
            <person name="Logrieco A.F."/>
            <person name="MacCabe A."/>
            <person name="Maekelae M.R."/>
            <person name="Malavazi I."/>
            <person name="Melin P."/>
            <person name="Meyer V."/>
            <person name="Mielnichuk N."/>
            <person name="Miskei M."/>
            <person name="Molnar A.P."/>
            <person name="Mule G."/>
            <person name="Ngan C.Y."/>
            <person name="Orejas M."/>
            <person name="Orosz E."/>
            <person name="Ouedraogo J.P."/>
            <person name="Overkamp K.M."/>
            <person name="Park H.-S."/>
            <person name="Perrone G."/>
            <person name="Piumi F."/>
            <person name="Punt P.J."/>
            <person name="Ram A.F."/>
            <person name="Ramon A."/>
            <person name="Rauscher S."/>
            <person name="Record E."/>
            <person name="Riano-Pachon D.M."/>
            <person name="Robert V."/>
            <person name="Roehrig J."/>
            <person name="Ruller R."/>
            <person name="Salamov A."/>
            <person name="Salih N.S."/>
            <person name="Samson R.A."/>
            <person name="Sandor E."/>
            <person name="Sanguinetti M."/>
            <person name="Schuetze T."/>
            <person name="Sepcic K."/>
            <person name="Shelest E."/>
            <person name="Sherlock G."/>
            <person name="Sophianopoulou V."/>
            <person name="Squina F.M."/>
            <person name="Sun H."/>
            <person name="Susca A."/>
            <person name="Todd R.B."/>
            <person name="Tsang A."/>
            <person name="Unkles S.E."/>
            <person name="van de Wiele N."/>
            <person name="van Rossen-Uffink D."/>
            <person name="Oliveira J.V."/>
            <person name="Vesth T.C."/>
            <person name="Visser J."/>
            <person name="Yu J.-H."/>
            <person name="Zhou M."/>
            <person name="Andersen M.R."/>
            <person name="Archer D.B."/>
            <person name="Baker S.E."/>
            <person name="Benoit I."/>
            <person name="Brakhage A.A."/>
            <person name="Braus G.H."/>
            <person name="Fischer R."/>
            <person name="Frisvad J.C."/>
            <person name="Goldman G.H."/>
            <person name="Houbraken J."/>
            <person name="Oakley B."/>
            <person name="Pocsi I."/>
            <person name="Scazzocchio C."/>
            <person name="Seiboth B."/>
            <person name="vanKuyk P.A."/>
            <person name="Wortman J."/>
            <person name="Dyer P.S."/>
            <person name="Grigoriev I.V."/>
        </authorList>
    </citation>
    <scope>NUCLEOTIDE SEQUENCE [LARGE SCALE GENOMIC DNA]</scope>
    <source>
        <strain evidence="3">CBS 134.48</strain>
    </source>
</reference>
<dbReference type="VEuPathDB" id="FungiDB:ASPTUDRAFT_689279"/>
<keyword evidence="1" id="KW-1133">Transmembrane helix</keyword>
<keyword evidence="1" id="KW-0472">Membrane</keyword>
<sequence length="91" mass="10481">MVLPEEIRMDASLSTFRHWLAKLDLNLGLELALKMHALCRILDCYRYRAMLRYCQERVVRKRGALPLFAIFLTTGVAPFTVFLISVGPHMA</sequence>
<dbReference type="EMBL" id="KV878204">
    <property type="protein sequence ID" value="OJI82728.1"/>
    <property type="molecule type" value="Genomic_DNA"/>
</dbReference>
<proteinExistence type="predicted"/>